<reference evidence="2 3" key="1">
    <citation type="submission" date="2022-11" db="EMBL/GenBank/DDBJ databases">
        <authorList>
            <person name="Caiyu Z."/>
        </authorList>
    </citation>
    <scope>NUCLEOTIDE SEQUENCE [LARGE SCALE GENOMIC DNA]</scope>
    <source>
        <strain evidence="2 3">YR-4</strain>
    </source>
</reference>
<evidence type="ECO:0000259" key="1">
    <source>
        <dbReference type="PROSITE" id="PS51742"/>
    </source>
</evidence>
<dbReference type="PROSITE" id="PS51742">
    <property type="entry name" value="PPC"/>
    <property type="match status" value="1"/>
</dbReference>
<dbReference type="EMBL" id="JAPOHA010000006">
    <property type="protein sequence ID" value="MCY1714090.1"/>
    <property type="molecule type" value="Genomic_DNA"/>
</dbReference>
<keyword evidence="2" id="KW-0238">DNA-binding</keyword>
<sequence length="139" mass="15242">MEYKRIGDTLIARIDRGEEILQSLKTICEKENVRLASVSAIGAVDHAVVGLYRVDEKKYYKNTFDGEMEMTSLSGNVTEKEGQVYLHLHANFAGADGKVVGGHLNEAVISGTCEMFIHTLPGNVGRKPDEETGLNVFAL</sequence>
<gene>
    <name evidence="2" type="ORF">OUY18_07480</name>
</gene>
<dbReference type="RefSeq" id="WP_268058138.1">
    <property type="nucleotide sequence ID" value="NZ_JAPOHA010000006.1"/>
</dbReference>
<dbReference type="Proteomes" id="UP001082703">
    <property type="component" value="Unassembled WGS sequence"/>
</dbReference>
<dbReference type="SUPFAM" id="SSF117856">
    <property type="entry name" value="AF0104/ALDC/Ptd012-like"/>
    <property type="match status" value="1"/>
</dbReference>
<feature type="domain" description="PPC" evidence="1">
    <location>
        <begin position="4"/>
        <end position="139"/>
    </location>
</feature>
<name>A0ABT4BTH4_9FIRM</name>
<organism evidence="2 3">
    <name type="scientific">Caproiciproducens galactitolivorans</name>
    <dbReference type="NCBI Taxonomy" id="642589"/>
    <lineage>
        <taxon>Bacteria</taxon>
        <taxon>Bacillati</taxon>
        <taxon>Bacillota</taxon>
        <taxon>Clostridia</taxon>
        <taxon>Eubacteriales</taxon>
        <taxon>Acutalibacteraceae</taxon>
        <taxon>Caproiciproducens</taxon>
    </lineage>
</organism>
<dbReference type="PANTHER" id="PTHR34988">
    <property type="entry name" value="PROTEIN, PUTATIVE-RELATED"/>
    <property type="match status" value="1"/>
</dbReference>
<proteinExistence type="predicted"/>
<dbReference type="Pfam" id="PF03479">
    <property type="entry name" value="PCC"/>
    <property type="match status" value="1"/>
</dbReference>
<protein>
    <submittedName>
        <fullName evidence="2">DNA-binding protein</fullName>
    </submittedName>
</protein>
<dbReference type="Gene3D" id="3.30.1330.80">
    <property type="entry name" value="Hypothetical protein, similar to alpha- acetolactate decarboxylase, domain 2"/>
    <property type="match status" value="1"/>
</dbReference>
<evidence type="ECO:0000313" key="3">
    <source>
        <dbReference type="Proteomes" id="UP001082703"/>
    </source>
</evidence>
<dbReference type="PANTHER" id="PTHR34988:SF1">
    <property type="entry name" value="DNA-BINDING PROTEIN"/>
    <property type="match status" value="1"/>
</dbReference>
<evidence type="ECO:0000313" key="2">
    <source>
        <dbReference type="EMBL" id="MCY1714090.1"/>
    </source>
</evidence>
<dbReference type="InterPro" id="IPR025707">
    <property type="entry name" value="DNA_bp_PD1"/>
</dbReference>
<dbReference type="GO" id="GO:0003677">
    <property type="term" value="F:DNA binding"/>
    <property type="evidence" value="ECO:0007669"/>
    <property type="project" value="UniProtKB-KW"/>
</dbReference>
<dbReference type="PIRSF" id="PIRSF016702">
    <property type="entry name" value="DNA_bp_PD1"/>
    <property type="match status" value="1"/>
</dbReference>
<dbReference type="InterPro" id="IPR005175">
    <property type="entry name" value="PPC_dom"/>
</dbReference>
<keyword evidence="3" id="KW-1185">Reference proteome</keyword>
<accession>A0ABT4BTH4</accession>
<comment type="caution">
    <text evidence="2">The sequence shown here is derived from an EMBL/GenBank/DDBJ whole genome shotgun (WGS) entry which is preliminary data.</text>
</comment>
<dbReference type="CDD" id="cd11378">
    <property type="entry name" value="DUF296"/>
    <property type="match status" value="1"/>
</dbReference>